<dbReference type="OrthoDB" id="912790at2759"/>
<dbReference type="PANTHER" id="PTHR46481:SF7">
    <property type="entry name" value="ZINC FINGER BED DOMAIN-CONTAINING PROTEIN RICESLEEPER 2-LIKE"/>
    <property type="match status" value="1"/>
</dbReference>
<evidence type="ECO:0000313" key="1">
    <source>
        <dbReference type="EMBL" id="KZV38724.1"/>
    </source>
</evidence>
<dbReference type="InterPro" id="IPR012337">
    <property type="entry name" value="RNaseH-like_sf"/>
</dbReference>
<proteinExistence type="predicted"/>
<accession>A0A2Z7BWE6</accession>
<keyword evidence="2" id="KW-1185">Reference proteome</keyword>
<sequence length="273" mass="31733">EEKAKIRSVIGEQRVSITTDTWTSIQNINYMVVTAHFLDCDWKLHKRIINFTKITSHNGEEIGKMVEVCLREWGIEKVFSVVVDNASSNNAAIDYLKRRMKSENALLFEGKYLHMRCVCHILNLIVKDGLKELDSSIKAIRNSVIFIHSSPSRLNKFREFAVLAKFSITSTVPMDVKTRWNVTYKMLEVALKYRRVFERMAEEWFPFINYFHEANEKGKKRLGPPVANDWENTKAFVHFLKKFYDATLELSASKSPTSQLIYQSLIALQVEIE</sequence>
<gene>
    <name evidence="1" type="ORF">F511_19522</name>
</gene>
<reference evidence="1 2" key="1">
    <citation type="journal article" date="2015" name="Proc. Natl. Acad. Sci. U.S.A.">
        <title>The resurrection genome of Boea hygrometrica: A blueprint for survival of dehydration.</title>
        <authorList>
            <person name="Xiao L."/>
            <person name="Yang G."/>
            <person name="Zhang L."/>
            <person name="Yang X."/>
            <person name="Zhao S."/>
            <person name="Ji Z."/>
            <person name="Zhou Q."/>
            <person name="Hu M."/>
            <person name="Wang Y."/>
            <person name="Chen M."/>
            <person name="Xu Y."/>
            <person name="Jin H."/>
            <person name="Xiao X."/>
            <person name="Hu G."/>
            <person name="Bao F."/>
            <person name="Hu Y."/>
            <person name="Wan P."/>
            <person name="Li L."/>
            <person name="Deng X."/>
            <person name="Kuang T."/>
            <person name="Xiang C."/>
            <person name="Zhu J.K."/>
            <person name="Oliver M.J."/>
            <person name="He Y."/>
        </authorList>
    </citation>
    <scope>NUCLEOTIDE SEQUENCE [LARGE SCALE GENOMIC DNA]</scope>
    <source>
        <strain evidence="2">cv. XS01</strain>
    </source>
</reference>
<dbReference type="EMBL" id="KV001745">
    <property type="protein sequence ID" value="KZV38724.1"/>
    <property type="molecule type" value="Genomic_DNA"/>
</dbReference>
<dbReference type="SUPFAM" id="SSF53098">
    <property type="entry name" value="Ribonuclease H-like"/>
    <property type="match status" value="1"/>
</dbReference>
<dbReference type="Proteomes" id="UP000250235">
    <property type="component" value="Unassembled WGS sequence"/>
</dbReference>
<feature type="non-terminal residue" evidence="1">
    <location>
        <position position="1"/>
    </location>
</feature>
<organism evidence="1 2">
    <name type="scientific">Dorcoceras hygrometricum</name>
    <dbReference type="NCBI Taxonomy" id="472368"/>
    <lineage>
        <taxon>Eukaryota</taxon>
        <taxon>Viridiplantae</taxon>
        <taxon>Streptophyta</taxon>
        <taxon>Embryophyta</taxon>
        <taxon>Tracheophyta</taxon>
        <taxon>Spermatophyta</taxon>
        <taxon>Magnoliopsida</taxon>
        <taxon>eudicotyledons</taxon>
        <taxon>Gunneridae</taxon>
        <taxon>Pentapetalae</taxon>
        <taxon>asterids</taxon>
        <taxon>lamiids</taxon>
        <taxon>Lamiales</taxon>
        <taxon>Gesneriaceae</taxon>
        <taxon>Didymocarpoideae</taxon>
        <taxon>Trichosporeae</taxon>
        <taxon>Loxocarpinae</taxon>
        <taxon>Dorcoceras</taxon>
    </lineage>
</organism>
<dbReference type="PANTHER" id="PTHR46481">
    <property type="entry name" value="ZINC FINGER BED DOMAIN-CONTAINING PROTEIN 4"/>
    <property type="match status" value="1"/>
</dbReference>
<evidence type="ECO:0008006" key="3">
    <source>
        <dbReference type="Google" id="ProtNLM"/>
    </source>
</evidence>
<protein>
    <recommendedName>
        <fullName evidence="3">DUF659 domain-containing protein</fullName>
    </recommendedName>
</protein>
<dbReference type="InterPro" id="IPR052035">
    <property type="entry name" value="ZnF_BED_domain_contain"/>
</dbReference>
<name>A0A2Z7BWE6_9LAMI</name>
<evidence type="ECO:0000313" key="2">
    <source>
        <dbReference type="Proteomes" id="UP000250235"/>
    </source>
</evidence>
<dbReference type="AlphaFoldDB" id="A0A2Z7BWE6"/>